<dbReference type="EMBL" id="JARK01001386">
    <property type="protein sequence ID" value="EYC11563.1"/>
    <property type="molecule type" value="Genomic_DNA"/>
</dbReference>
<organism evidence="1 2">
    <name type="scientific">Ancylostoma ceylanicum</name>
    <dbReference type="NCBI Taxonomy" id="53326"/>
    <lineage>
        <taxon>Eukaryota</taxon>
        <taxon>Metazoa</taxon>
        <taxon>Ecdysozoa</taxon>
        <taxon>Nematoda</taxon>
        <taxon>Chromadorea</taxon>
        <taxon>Rhabditida</taxon>
        <taxon>Rhabditina</taxon>
        <taxon>Rhabditomorpha</taxon>
        <taxon>Strongyloidea</taxon>
        <taxon>Ancylostomatidae</taxon>
        <taxon>Ancylostomatinae</taxon>
        <taxon>Ancylostoma</taxon>
    </lineage>
</organism>
<comment type="caution">
    <text evidence="1">The sequence shown here is derived from an EMBL/GenBank/DDBJ whole genome shotgun (WGS) entry which is preliminary data.</text>
</comment>
<name>A0A016UAI4_9BILA</name>
<reference evidence="2" key="1">
    <citation type="journal article" date="2015" name="Nat. Genet.">
        <title>The genome and transcriptome of the zoonotic hookworm Ancylostoma ceylanicum identify infection-specific gene families.</title>
        <authorList>
            <person name="Schwarz E.M."/>
            <person name="Hu Y."/>
            <person name="Antoshechkin I."/>
            <person name="Miller M.M."/>
            <person name="Sternberg P.W."/>
            <person name="Aroian R.V."/>
        </authorList>
    </citation>
    <scope>NUCLEOTIDE SEQUENCE</scope>
    <source>
        <strain evidence="2">HY135</strain>
    </source>
</reference>
<sequence length="138" mass="15272">MSCSSALDLGSNVLKIVEDRKSTLLTIVGHQPSPLSLHFVLISLRITSNHENVRFQPDSSSSRSLSFPARFFLSTTVPTVRITCPCKFACVNGDLDALRREIALRRLTTTVPERAARLRGVLVEAVKRSPPSMRTVPR</sequence>
<proteinExistence type="predicted"/>
<evidence type="ECO:0000313" key="1">
    <source>
        <dbReference type="EMBL" id="EYC11563.1"/>
    </source>
</evidence>
<accession>A0A016UAI4</accession>
<evidence type="ECO:0000313" key="2">
    <source>
        <dbReference type="Proteomes" id="UP000024635"/>
    </source>
</evidence>
<gene>
    <name evidence="1" type="primary">Acey_s0050.g1978</name>
    <name evidence="1" type="ORF">Y032_0050g1978</name>
</gene>
<protein>
    <submittedName>
        <fullName evidence="1">Uncharacterized protein</fullName>
    </submittedName>
</protein>
<dbReference type="AlphaFoldDB" id="A0A016UAI4"/>
<dbReference type="Proteomes" id="UP000024635">
    <property type="component" value="Unassembled WGS sequence"/>
</dbReference>
<keyword evidence="2" id="KW-1185">Reference proteome</keyword>